<comment type="caution">
    <text evidence="1">The sequence shown here is derived from an EMBL/GenBank/DDBJ whole genome shotgun (WGS) entry which is preliminary data.</text>
</comment>
<gene>
    <name evidence="1" type="ORF">P5G62_025205</name>
</gene>
<dbReference type="Proteomes" id="UP001241748">
    <property type="component" value="Unassembled WGS sequence"/>
</dbReference>
<evidence type="ECO:0000313" key="2">
    <source>
        <dbReference type="Proteomes" id="UP001241748"/>
    </source>
</evidence>
<accession>A0ABV4YZZ9</accession>
<name>A0ABV4YZZ9_9BACI</name>
<dbReference type="RefSeq" id="WP_306076532.1">
    <property type="nucleotide sequence ID" value="NZ_JAROBZ020000003.1"/>
</dbReference>
<proteinExistence type="predicted"/>
<organism evidence="1 2">
    <name type="scientific">Neobacillus driksii</name>
    <dbReference type="NCBI Taxonomy" id="3035913"/>
    <lineage>
        <taxon>Bacteria</taxon>
        <taxon>Bacillati</taxon>
        <taxon>Bacillota</taxon>
        <taxon>Bacilli</taxon>
        <taxon>Bacillales</taxon>
        <taxon>Bacillaceae</taxon>
        <taxon>Neobacillus</taxon>
    </lineage>
</organism>
<protein>
    <submittedName>
        <fullName evidence="1">Uncharacterized protein</fullName>
    </submittedName>
</protein>
<sequence>MVPVTSNNATVNNATVNNATVNNATINNITNNATITTSPTPKNTSQVLVLFTFVVYGKQEFYGVLLKY</sequence>
<evidence type="ECO:0000313" key="1">
    <source>
        <dbReference type="EMBL" id="MFB3170414.1"/>
    </source>
</evidence>
<dbReference type="EMBL" id="JAROBZ020000003">
    <property type="protein sequence ID" value="MFB3170414.1"/>
    <property type="molecule type" value="Genomic_DNA"/>
</dbReference>
<keyword evidence="2" id="KW-1185">Reference proteome</keyword>
<reference evidence="1 2" key="1">
    <citation type="submission" date="2024-05" db="EMBL/GenBank/DDBJ databases">
        <authorList>
            <person name="Venkateswaran K."/>
        </authorList>
    </citation>
    <scope>NUCLEOTIDE SEQUENCE [LARGE SCALE GENOMIC DNA]</scope>
    <source>
        <strain evidence="1 2">179-C4-2-HS</strain>
    </source>
</reference>